<dbReference type="InterPro" id="IPR010982">
    <property type="entry name" value="Lambda_DNA-bd_dom_sf"/>
</dbReference>
<dbReference type="Proteomes" id="UP000184036">
    <property type="component" value="Unassembled WGS sequence"/>
</dbReference>
<keyword evidence="4" id="KW-1185">Reference proteome</keyword>
<dbReference type="Pfam" id="PF00717">
    <property type="entry name" value="Peptidase_S24"/>
    <property type="match status" value="1"/>
</dbReference>
<dbReference type="Gene3D" id="1.10.260.40">
    <property type="entry name" value="lambda repressor-like DNA-binding domains"/>
    <property type="match status" value="1"/>
</dbReference>
<dbReference type="AlphaFoldDB" id="A0A1M5HCJ6"/>
<organism evidence="3 4">
    <name type="scientific">Flavobacterium segetis</name>
    <dbReference type="NCBI Taxonomy" id="271157"/>
    <lineage>
        <taxon>Bacteria</taxon>
        <taxon>Pseudomonadati</taxon>
        <taxon>Bacteroidota</taxon>
        <taxon>Flavobacteriia</taxon>
        <taxon>Flavobacteriales</taxon>
        <taxon>Flavobacteriaceae</taxon>
        <taxon>Flavobacterium</taxon>
    </lineage>
</organism>
<dbReference type="PANTHER" id="PTHR46558:SF11">
    <property type="entry name" value="HTH-TYPE TRANSCRIPTIONAL REGULATOR XRE"/>
    <property type="match status" value="1"/>
</dbReference>
<dbReference type="OrthoDB" id="3831186at2"/>
<dbReference type="CDD" id="cd06529">
    <property type="entry name" value="S24_LexA-like"/>
    <property type="match status" value="1"/>
</dbReference>
<dbReference type="PANTHER" id="PTHR46558">
    <property type="entry name" value="TRACRIPTIONAL REGULATORY PROTEIN-RELATED-RELATED"/>
    <property type="match status" value="1"/>
</dbReference>
<feature type="domain" description="HTH cro/C1-type" evidence="2">
    <location>
        <begin position="8"/>
        <end position="62"/>
    </location>
</feature>
<accession>A0A1M5HCJ6</accession>
<keyword evidence="1" id="KW-0238">DNA-binding</keyword>
<evidence type="ECO:0000313" key="3">
    <source>
        <dbReference type="EMBL" id="SHG13673.1"/>
    </source>
</evidence>
<dbReference type="STRING" id="271157.SAMN05444396_10512"/>
<dbReference type="InterPro" id="IPR015927">
    <property type="entry name" value="Peptidase_S24_S26A/B/C"/>
</dbReference>
<evidence type="ECO:0000259" key="2">
    <source>
        <dbReference type="PROSITE" id="PS50943"/>
    </source>
</evidence>
<dbReference type="GO" id="GO:0003677">
    <property type="term" value="F:DNA binding"/>
    <property type="evidence" value="ECO:0007669"/>
    <property type="project" value="UniProtKB-KW"/>
</dbReference>
<evidence type="ECO:0000313" key="4">
    <source>
        <dbReference type="Proteomes" id="UP000184036"/>
    </source>
</evidence>
<proteinExistence type="predicted"/>
<dbReference type="InterPro" id="IPR039418">
    <property type="entry name" value="LexA-like"/>
</dbReference>
<dbReference type="InterPro" id="IPR001387">
    <property type="entry name" value="Cro/C1-type_HTH"/>
</dbReference>
<dbReference type="SMART" id="SM00530">
    <property type="entry name" value="HTH_XRE"/>
    <property type="match status" value="1"/>
</dbReference>
<dbReference type="EMBL" id="FQWE01000005">
    <property type="protein sequence ID" value="SHG13673.1"/>
    <property type="molecule type" value="Genomic_DNA"/>
</dbReference>
<dbReference type="SUPFAM" id="SSF51306">
    <property type="entry name" value="LexA/Signal peptidase"/>
    <property type="match status" value="1"/>
</dbReference>
<dbReference type="PROSITE" id="PS50943">
    <property type="entry name" value="HTH_CROC1"/>
    <property type="match status" value="1"/>
</dbReference>
<dbReference type="Pfam" id="PF01381">
    <property type="entry name" value="HTH_3"/>
    <property type="match status" value="1"/>
</dbReference>
<protein>
    <submittedName>
        <fullName evidence="3">Helix-turn-helix</fullName>
    </submittedName>
</protein>
<dbReference type="RefSeq" id="WP_072990676.1">
    <property type="nucleotide sequence ID" value="NZ_FQWE01000005.1"/>
</dbReference>
<dbReference type="Gene3D" id="2.10.109.10">
    <property type="entry name" value="Umud Fragment, subunit A"/>
    <property type="match status" value="1"/>
</dbReference>
<sequence length="258" mass="29627">MSLFSDNIRALRVKHKISQEKVAKSLMITRGRYVKYEDGTSEAPYEILKKMAQYYQISIDLLLSVDVRKIEVSDLLKLENNRLILPIQVDQMGENRIEVVTQTVKAGYLNGYADPEYIEQLQQISLPFLGVDKYRGFPVEGDSMPPHQDGDIIVGSYVERLGEVLDGKTYILITRSEGMVYKRLNKNKKNALVVASDNYFYPPYEVKASDILEIWEYQCSIARSDRKTEALESDSIKNMFVELKRDINEVKNSIGLTH</sequence>
<reference evidence="4" key="1">
    <citation type="submission" date="2016-11" db="EMBL/GenBank/DDBJ databases">
        <authorList>
            <person name="Varghese N."/>
            <person name="Submissions S."/>
        </authorList>
    </citation>
    <scope>NUCLEOTIDE SEQUENCE [LARGE SCALE GENOMIC DNA]</scope>
    <source>
        <strain evidence="4">DSM 19741</strain>
    </source>
</reference>
<dbReference type="InterPro" id="IPR036286">
    <property type="entry name" value="LexA/Signal_pep-like_sf"/>
</dbReference>
<dbReference type="CDD" id="cd00093">
    <property type="entry name" value="HTH_XRE"/>
    <property type="match status" value="1"/>
</dbReference>
<gene>
    <name evidence="3" type="ORF">SAMN05444396_10512</name>
</gene>
<evidence type="ECO:0000256" key="1">
    <source>
        <dbReference type="ARBA" id="ARBA00023125"/>
    </source>
</evidence>
<name>A0A1M5HCJ6_9FLAO</name>
<dbReference type="SUPFAM" id="SSF47413">
    <property type="entry name" value="lambda repressor-like DNA-binding domains"/>
    <property type="match status" value="1"/>
</dbReference>